<proteinExistence type="predicted"/>
<keyword evidence="3" id="KW-1185">Reference proteome</keyword>
<keyword evidence="1" id="KW-1133">Transmembrane helix</keyword>
<protein>
    <submittedName>
        <fullName evidence="2">Uncharacterized protein</fullName>
    </submittedName>
</protein>
<sequence>MYFLIRIIFLPRPALLVAFHRFASLYLLLFVFSLALLYFLILIFSPCFASCFPFSLALLYFLLSNIHLRLYFNFLHVIVPPLLIFLAYRRSLPAGTSYFPTYASRHRSIPVSSPVSKTMFTIALSH</sequence>
<name>A0A5C3QNT8_9AGAR</name>
<evidence type="ECO:0000313" key="3">
    <source>
        <dbReference type="Proteomes" id="UP000305067"/>
    </source>
</evidence>
<keyword evidence="1" id="KW-0812">Transmembrane</keyword>
<reference evidence="2 3" key="1">
    <citation type="journal article" date="2019" name="Nat. Ecol. Evol.">
        <title>Megaphylogeny resolves global patterns of mushroom evolution.</title>
        <authorList>
            <person name="Varga T."/>
            <person name="Krizsan K."/>
            <person name="Foldi C."/>
            <person name="Dima B."/>
            <person name="Sanchez-Garcia M."/>
            <person name="Sanchez-Ramirez S."/>
            <person name="Szollosi G.J."/>
            <person name="Szarkandi J.G."/>
            <person name="Papp V."/>
            <person name="Albert L."/>
            <person name="Andreopoulos W."/>
            <person name="Angelini C."/>
            <person name="Antonin V."/>
            <person name="Barry K.W."/>
            <person name="Bougher N.L."/>
            <person name="Buchanan P."/>
            <person name="Buyck B."/>
            <person name="Bense V."/>
            <person name="Catcheside P."/>
            <person name="Chovatia M."/>
            <person name="Cooper J."/>
            <person name="Damon W."/>
            <person name="Desjardin D."/>
            <person name="Finy P."/>
            <person name="Geml J."/>
            <person name="Haridas S."/>
            <person name="Hughes K."/>
            <person name="Justo A."/>
            <person name="Karasinski D."/>
            <person name="Kautmanova I."/>
            <person name="Kiss B."/>
            <person name="Kocsube S."/>
            <person name="Kotiranta H."/>
            <person name="LaButti K.M."/>
            <person name="Lechner B.E."/>
            <person name="Liimatainen K."/>
            <person name="Lipzen A."/>
            <person name="Lukacs Z."/>
            <person name="Mihaltcheva S."/>
            <person name="Morgado L.N."/>
            <person name="Niskanen T."/>
            <person name="Noordeloos M.E."/>
            <person name="Ohm R.A."/>
            <person name="Ortiz-Santana B."/>
            <person name="Ovrebo C."/>
            <person name="Racz N."/>
            <person name="Riley R."/>
            <person name="Savchenko A."/>
            <person name="Shiryaev A."/>
            <person name="Soop K."/>
            <person name="Spirin V."/>
            <person name="Szebenyi C."/>
            <person name="Tomsovsky M."/>
            <person name="Tulloss R.E."/>
            <person name="Uehling J."/>
            <person name="Grigoriev I.V."/>
            <person name="Vagvolgyi C."/>
            <person name="Papp T."/>
            <person name="Martin F.M."/>
            <person name="Miettinen O."/>
            <person name="Hibbett D.S."/>
            <person name="Nagy L.G."/>
        </authorList>
    </citation>
    <scope>NUCLEOTIDE SEQUENCE [LARGE SCALE GENOMIC DNA]</scope>
    <source>
        <strain evidence="2 3">CBS 309.79</strain>
    </source>
</reference>
<evidence type="ECO:0000256" key="1">
    <source>
        <dbReference type="SAM" id="Phobius"/>
    </source>
</evidence>
<gene>
    <name evidence="2" type="ORF">BDV98DRAFT_429507</name>
</gene>
<organism evidence="2 3">
    <name type="scientific">Pterulicium gracile</name>
    <dbReference type="NCBI Taxonomy" id="1884261"/>
    <lineage>
        <taxon>Eukaryota</taxon>
        <taxon>Fungi</taxon>
        <taxon>Dikarya</taxon>
        <taxon>Basidiomycota</taxon>
        <taxon>Agaricomycotina</taxon>
        <taxon>Agaricomycetes</taxon>
        <taxon>Agaricomycetidae</taxon>
        <taxon>Agaricales</taxon>
        <taxon>Pleurotineae</taxon>
        <taxon>Pterulaceae</taxon>
        <taxon>Pterulicium</taxon>
    </lineage>
</organism>
<keyword evidence="1" id="KW-0472">Membrane</keyword>
<accession>A0A5C3QNT8</accession>
<dbReference type="EMBL" id="ML178822">
    <property type="protein sequence ID" value="TFL02480.1"/>
    <property type="molecule type" value="Genomic_DNA"/>
</dbReference>
<evidence type="ECO:0000313" key="2">
    <source>
        <dbReference type="EMBL" id="TFL02480.1"/>
    </source>
</evidence>
<dbReference type="AlphaFoldDB" id="A0A5C3QNT8"/>
<dbReference type="Proteomes" id="UP000305067">
    <property type="component" value="Unassembled WGS sequence"/>
</dbReference>
<feature type="transmembrane region" description="Helical" evidence="1">
    <location>
        <begin position="70"/>
        <end position="88"/>
    </location>
</feature>